<name>A0A8K0R5F2_9PLEO</name>
<protein>
    <submittedName>
        <fullName evidence="3">Uncharacterized protein</fullName>
    </submittedName>
</protein>
<sequence length="479" mass="53528">MADMESKRKAPSLGRSQTCLETLKQSLGIEPQILGYLPTSSIERANRSNTVEGYSPYVVALGTALEANNIQVTISAYMSTTYRQNGLPELRYYGLHPRGYKKQYRLENVVFEGTLREEFQPVKELGPTAIACLVQCLFIIKDPSIPAGSFLGSSFLRDVRAICYRYKNTAGDRGIGADQTEVKATTAEVADDRLARAPTSQLWPTNTLSGRSKVQPGNKPPSTLQDNKRKQAFSASPSPVHQPFEDMQVVSLAGVSPPPMSPVIPQARSVRATPARPASTPVVLEDFEHWASLKRKLCQADIQIATIDEKLQTIVAERDEAFSEVRRSIDKGLQQQHNADIEMAQKKYDLDTSRMSKRHAAELKKMSEDHTEELNKQSEKHTAELRNLSEKHKHESDLAMKECDKKMTDYLQKEEDVNEELRAQLQARFALTIELEAEEEKYSKGQVLAALGAVYAASLVPNKNKRLKLGRDGHAEKQD</sequence>
<proteinExistence type="predicted"/>
<dbReference type="Proteomes" id="UP000813461">
    <property type="component" value="Unassembled WGS sequence"/>
</dbReference>
<keyword evidence="1" id="KW-0175">Coiled coil</keyword>
<evidence type="ECO:0000313" key="4">
    <source>
        <dbReference type="Proteomes" id="UP000813461"/>
    </source>
</evidence>
<feature type="compositionally biased region" description="Polar residues" evidence="2">
    <location>
        <begin position="198"/>
        <end position="212"/>
    </location>
</feature>
<gene>
    <name evidence="3" type="ORF">FB567DRAFT_592150</name>
</gene>
<reference evidence="3" key="1">
    <citation type="journal article" date="2021" name="Nat. Commun.">
        <title>Genetic determinants of endophytism in the Arabidopsis root mycobiome.</title>
        <authorList>
            <person name="Mesny F."/>
            <person name="Miyauchi S."/>
            <person name="Thiergart T."/>
            <person name="Pickel B."/>
            <person name="Atanasova L."/>
            <person name="Karlsson M."/>
            <person name="Huettel B."/>
            <person name="Barry K.W."/>
            <person name="Haridas S."/>
            <person name="Chen C."/>
            <person name="Bauer D."/>
            <person name="Andreopoulos W."/>
            <person name="Pangilinan J."/>
            <person name="LaButti K."/>
            <person name="Riley R."/>
            <person name="Lipzen A."/>
            <person name="Clum A."/>
            <person name="Drula E."/>
            <person name="Henrissat B."/>
            <person name="Kohler A."/>
            <person name="Grigoriev I.V."/>
            <person name="Martin F.M."/>
            <person name="Hacquard S."/>
        </authorList>
    </citation>
    <scope>NUCLEOTIDE SEQUENCE</scope>
    <source>
        <strain evidence="3">MPI-SDFR-AT-0120</strain>
    </source>
</reference>
<dbReference type="EMBL" id="JAGMVJ010000009">
    <property type="protein sequence ID" value="KAH7087469.1"/>
    <property type="molecule type" value="Genomic_DNA"/>
</dbReference>
<dbReference type="OrthoDB" id="10319252at2759"/>
<evidence type="ECO:0000313" key="3">
    <source>
        <dbReference type="EMBL" id="KAH7087469.1"/>
    </source>
</evidence>
<feature type="coiled-coil region" evidence="1">
    <location>
        <begin position="360"/>
        <end position="391"/>
    </location>
</feature>
<feature type="region of interest" description="Disordered" evidence="2">
    <location>
        <begin position="193"/>
        <end position="242"/>
    </location>
</feature>
<accession>A0A8K0R5F2</accession>
<evidence type="ECO:0000256" key="1">
    <source>
        <dbReference type="SAM" id="Coils"/>
    </source>
</evidence>
<organism evidence="3 4">
    <name type="scientific">Paraphoma chrysanthemicola</name>
    <dbReference type="NCBI Taxonomy" id="798071"/>
    <lineage>
        <taxon>Eukaryota</taxon>
        <taxon>Fungi</taxon>
        <taxon>Dikarya</taxon>
        <taxon>Ascomycota</taxon>
        <taxon>Pezizomycotina</taxon>
        <taxon>Dothideomycetes</taxon>
        <taxon>Pleosporomycetidae</taxon>
        <taxon>Pleosporales</taxon>
        <taxon>Pleosporineae</taxon>
        <taxon>Phaeosphaeriaceae</taxon>
        <taxon>Paraphoma</taxon>
    </lineage>
</organism>
<dbReference type="AlphaFoldDB" id="A0A8K0R5F2"/>
<evidence type="ECO:0000256" key="2">
    <source>
        <dbReference type="SAM" id="MobiDB-lite"/>
    </source>
</evidence>
<comment type="caution">
    <text evidence="3">The sequence shown here is derived from an EMBL/GenBank/DDBJ whole genome shotgun (WGS) entry which is preliminary data.</text>
</comment>
<keyword evidence="4" id="KW-1185">Reference proteome</keyword>